<accession>A0A8S0TY96</accession>
<comment type="caution">
    <text evidence="2">The sequence shown here is derived from an EMBL/GenBank/DDBJ whole genome shotgun (WGS) entry which is preliminary data.</text>
</comment>
<protein>
    <submittedName>
        <fullName evidence="2">Uncharacterized protein</fullName>
    </submittedName>
</protein>
<organism evidence="2 3">
    <name type="scientific">Olea europaea subsp. europaea</name>
    <dbReference type="NCBI Taxonomy" id="158383"/>
    <lineage>
        <taxon>Eukaryota</taxon>
        <taxon>Viridiplantae</taxon>
        <taxon>Streptophyta</taxon>
        <taxon>Embryophyta</taxon>
        <taxon>Tracheophyta</taxon>
        <taxon>Spermatophyta</taxon>
        <taxon>Magnoliopsida</taxon>
        <taxon>eudicotyledons</taxon>
        <taxon>Gunneridae</taxon>
        <taxon>Pentapetalae</taxon>
        <taxon>asterids</taxon>
        <taxon>lamiids</taxon>
        <taxon>Lamiales</taxon>
        <taxon>Oleaceae</taxon>
        <taxon>Oleeae</taxon>
        <taxon>Olea</taxon>
    </lineage>
</organism>
<proteinExistence type="predicted"/>
<dbReference type="PANTHER" id="PTHR34802">
    <property type="entry name" value="CHORISMATE SYNTHASE"/>
    <property type="match status" value="1"/>
</dbReference>
<feature type="compositionally biased region" description="Polar residues" evidence="1">
    <location>
        <begin position="18"/>
        <end position="30"/>
    </location>
</feature>
<dbReference type="OrthoDB" id="1741711at2759"/>
<evidence type="ECO:0000256" key="1">
    <source>
        <dbReference type="SAM" id="MobiDB-lite"/>
    </source>
</evidence>
<dbReference type="Gramene" id="OE9A094230T1">
    <property type="protein sequence ID" value="OE9A094230C1"/>
    <property type="gene ID" value="OE9A094230"/>
</dbReference>
<feature type="compositionally biased region" description="Basic and acidic residues" evidence="1">
    <location>
        <begin position="46"/>
        <end position="59"/>
    </location>
</feature>
<feature type="region of interest" description="Disordered" evidence="1">
    <location>
        <begin position="14"/>
        <end position="70"/>
    </location>
</feature>
<keyword evidence="3" id="KW-1185">Reference proteome</keyword>
<feature type="compositionally biased region" description="Low complexity" evidence="1">
    <location>
        <begin position="35"/>
        <end position="45"/>
    </location>
</feature>
<dbReference type="Proteomes" id="UP000594638">
    <property type="component" value="Unassembled WGS sequence"/>
</dbReference>
<dbReference type="EMBL" id="CACTIH010007358">
    <property type="protein sequence ID" value="CAA3011093.1"/>
    <property type="molecule type" value="Genomic_DNA"/>
</dbReference>
<dbReference type="PANTHER" id="PTHR34802:SF1">
    <property type="entry name" value="CHORISMATE SYNTHASE"/>
    <property type="match status" value="1"/>
</dbReference>
<evidence type="ECO:0000313" key="2">
    <source>
        <dbReference type="EMBL" id="CAA3011093.1"/>
    </source>
</evidence>
<evidence type="ECO:0000313" key="3">
    <source>
        <dbReference type="Proteomes" id="UP000594638"/>
    </source>
</evidence>
<reference evidence="2 3" key="1">
    <citation type="submission" date="2019-12" db="EMBL/GenBank/DDBJ databases">
        <authorList>
            <person name="Alioto T."/>
            <person name="Alioto T."/>
            <person name="Gomez Garrido J."/>
        </authorList>
    </citation>
    <scope>NUCLEOTIDE SEQUENCE [LARGE SCALE GENOMIC DNA]</scope>
</reference>
<dbReference type="AlphaFoldDB" id="A0A8S0TY96"/>
<gene>
    <name evidence="2" type="ORF">OLEA9_A094230</name>
</gene>
<name>A0A8S0TY96_OLEEU</name>
<sequence>MSGCLLSPSFRRIEYGSSPITPGNFDNYSQGIYGRRGSQFSGQSDQDSRMRLENEDQKSPSKASETIPEVEKKLKNSYTREFLLSSSNLDIYKKLPSGFDDHH</sequence>